<comment type="caution">
    <text evidence="1">The sequence shown here is derived from an EMBL/GenBank/DDBJ whole genome shotgun (WGS) entry which is preliminary data.</text>
</comment>
<evidence type="ECO:0000313" key="1">
    <source>
        <dbReference type="EMBL" id="KWF72249.1"/>
    </source>
</evidence>
<evidence type="ECO:0000313" key="2">
    <source>
        <dbReference type="Proteomes" id="UP000061512"/>
    </source>
</evidence>
<gene>
    <name evidence="1" type="ORF">WT57_06455</name>
</gene>
<organism evidence="1 2">
    <name type="scientific">Burkholderia pseudomultivorans</name>
    <dbReference type="NCBI Taxonomy" id="1207504"/>
    <lineage>
        <taxon>Bacteria</taxon>
        <taxon>Pseudomonadati</taxon>
        <taxon>Pseudomonadota</taxon>
        <taxon>Betaproteobacteria</taxon>
        <taxon>Burkholderiales</taxon>
        <taxon>Burkholderiaceae</taxon>
        <taxon>Burkholderia</taxon>
        <taxon>Burkholderia cepacia complex</taxon>
    </lineage>
</organism>
<dbReference type="AlphaFoldDB" id="A0A132F992"/>
<dbReference type="Proteomes" id="UP000061512">
    <property type="component" value="Unassembled WGS sequence"/>
</dbReference>
<dbReference type="RefSeq" id="WP_038455852.1">
    <property type="nucleotide sequence ID" value="NZ_LPJX01000001.1"/>
</dbReference>
<accession>A0A132F992</accession>
<name>A0A132F992_9BURK</name>
<dbReference type="EMBL" id="LPJX01000001">
    <property type="protein sequence ID" value="KWF72249.1"/>
    <property type="molecule type" value="Genomic_DNA"/>
</dbReference>
<reference evidence="1 2" key="1">
    <citation type="submission" date="2015-11" db="EMBL/GenBank/DDBJ databases">
        <title>Expanding the genomic diversity of Burkholderia species for the development of highly accurate diagnostics.</title>
        <authorList>
            <person name="Sahl J."/>
            <person name="Keim P."/>
            <person name="Wagner D."/>
        </authorList>
    </citation>
    <scope>NUCLEOTIDE SEQUENCE [LARGE SCALE GENOMIC DNA]</scope>
    <source>
        <strain evidence="1 2">MSMB574WGS</strain>
    </source>
</reference>
<protein>
    <submittedName>
        <fullName evidence="1">Uncharacterized protein</fullName>
    </submittedName>
</protein>
<sequence length="100" mass="10787">MTRTRSGFGRLPFRCTWWAIGLLVVRFAHAPVLPNFTNADVSLVANTISAATDTTIMAPLDIAEKRLPQDGCITLRDDAERSLAAGATSLEEVVHVTGGY</sequence>
<proteinExistence type="predicted"/>